<feature type="region of interest" description="Disordered" evidence="1">
    <location>
        <begin position="332"/>
        <end position="355"/>
    </location>
</feature>
<keyword evidence="4" id="KW-1185">Reference proteome</keyword>
<dbReference type="InterPro" id="IPR036259">
    <property type="entry name" value="MFS_trans_sf"/>
</dbReference>
<feature type="transmembrane region" description="Helical" evidence="2">
    <location>
        <begin position="441"/>
        <end position="459"/>
    </location>
</feature>
<comment type="caution">
    <text evidence="3">The sequence shown here is derived from an EMBL/GenBank/DDBJ whole genome shotgun (WGS) entry which is preliminary data.</text>
</comment>
<dbReference type="InterPro" id="IPR050327">
    <property type="entry name" value="Proton-linked_MCT"/>
</dbReference>
<dbReference type="SUPFAM" id="SSF103473">
    <property type="entry name" value="MFS general substrate transporter"/>
    <property type="match status" value="2"/>
</dbReference>
<keyword evidence="2" id="KW-0472">Membrane</keyword>
<feature type="transmembrane region" description="Helical" evidence="2">
    <location>
        <begin position="224"/>
        <end position="244"/>
    </location>
</feature>
<dbReference type="EMBL" id="JAODUP010000703">
    <property type="protein sequence ID" value="KAK2145099.1"/>
    <property type="molecule type" value="Genomic_DNA"/>
</dbReference>
<feature type="compositionally biased region" description="Basic and acidic residues" evidence="1">
    <location>
        <begin position="33"/>
        <end position="68"/>
    </location>
</feature>
<organism evidence="3 4">
    <name type="scientific">Paralvinella palmiformis</name>
    <dbReference type="NCBI Taxonomy" id="53620"/>
    <lineage>
        <taxon>Eukaryota</taxon>
        <taxon>Metazoa</taxon>
        <taxon>Spiralia</taxon>
        <taxon>Lophotrochozoa</taxon>
        <taxon>Annelida</taxon>
        <taxon>Polychaeta</taxon>
        <taxon>Sedentaria</taxon>
        <taxon>Canalipalpata</taxon>
        <taxon>Terebellida</taxon>
        <taxon>Terebelliformia</taxon>
        <taxon>Alvinellidae</taxon>
        <taxon>Paralvinella</taxon>
    </lineage>
</organism>
<keyword evidence="2" id="KW-1133">Transmembrane helix</keyword>
<reference evidence="3" key="1">
    <citation type="journal article" date="2023" name="Mol. Biol. Evol.">
        <title>Third-Generation Sequencing Reveals the Adaptive Role of the Epigenome in Three Deep-Sea Polychaetes.</title>
        <authorList>
            <person name="Perez M."/>
            <person name="Aroh O."/>
            <person name="Sun Y."/>
            <person name="Lan Y."/>
            <person name="Juniper S.K."/>
            <person name="Young C.R."/>
            <person name="Angers B."/>
            <person name="Qian P.Y."/>
        </authorList>
    </citation>
    <scope>NUCLEOTIDE SEQUENCE</scope>
    <source>
        <strain evidence="3">P08H-3</strain>
    </source>
</reference>
<feature type="compositionally biased region" description="Polar residues" evidence="1">
    <location>
        <begin position="335"/>
        <end position="353"/>
    </location>
</feature>
<feature type="transmembrane region" description="Helical" evidence="2">
    <location>
        <begin position="256"/>
        <end position="278"/>
    </location>
</feature>
<dbReference type="CDD" id="cd17352">
    <property type="entry name" value="MFS_MCT_SLC16"/>
    <property type="match status" value="1"/>
</dbReference>
<feature type="transmembrane region" description="Helical" evidence="2">
    <location>
        <begin position="498"/>
        <end position="518"/>
    </location>
</feature>
<dbReference type="Proteomes" id="UP001208570">
    <property type="component" value="Unassembled WGS sequence"/>
</dbReference>
<name>A0AAD9J2F5_9ANNE</name>
<dbReference type="AlphaFoldDB" id="A0AAD9J2F5"/>
<feature type="compositionally biased region" description="Basic and acidic residues" evidence="1">
    <location>
        <begin position="300"/>
        <end position="309"/>
    </location>
</feature>
<feature type="transmembrane region" description="Helical" evidence="2">
    <location>
        <begin position="79"/>
        <end position="106"/>
    </location>
</feature>
<dbReference type="GO" id="GO:0008028">
    <property type="term" value="F:monocarboxylic acid transmembrane transporter activity"/>
    <property type="evidence" value="ECO:0007669"/>
    <property type="project" value="TreeGrafter"/>
</dbReference>
<dbReference type="PANTHER" id="PTHR11360">
    <property type="entry name" value="MONOCARBOXYLATE TRANSPORTER"/>
    <property type="match status" value="1"/>
</dbReference>
<feature type="transmembrane region" description="Helical" evidence="2">
    <location>
        <begin position="471"/>
        <end position="492"/>
    </location>
</feature>
<protein>
    <submittedName>
        <fullName evidence="3">Uncharacterized protein</fullName>
    </submittedName>
</protein>
<feature type="transmembrane region" description="Helical" evidence="2">
    <location>
        <begin position="562"/>
        <end position="581"/>
    </location>
</feature>
<accession>A0AAD9J2F5</accession>
<feature type="region of interest" description="Disordered" evidence="1">
    <location>
        <begin position="284"/>
        <end position="309"/>
    </location>
</feature>
<evidence type="ECO:0000313" key="4">
    <source>
        <dbReference type="Proteomes" id="UP001208570"/>
    </source>
</evidence>
<keyword evidence="2" id="KW-0812">Transmembrane</keyword>
<proteinExistence type="predicted"/>
<feature type="transmembrane region" description="Helical" evidence="2">
    <location>
        <begin position="400"/>
        <end position="421"/>
    </location>
</feature>
<feature type="transmembrane region" description="Helical" evidence="2">
    <location>
        <begin position="530"/>
        <end position="550"/>
    </location>
</feature>
<evidence type="ECO:0000256" key="2">
    <source>
        <dbReference type="SAM" id="Phobius"/>
    </source>
</evidence>
<dbReference type="PANTHER" id="PTHR11360:SF238">
    <property type="entry name" value="SD10469P"/>
    <property type="match status" value="1"/>
</dbReference>
<evidence type="ECO:0000256" key="1">
    <source>
        <dbReference type="SAM" id="MobiDB-lite"/>
    </source>
</evidence>
<feature type="region of interest" description="Disordered" evidence="1">
    <location>
        <begin position="17"/>
        <end position="74"/>
    </location>
</feature>
<sequence>MTKRFIIFRYGHVGFSDESEDKAKKRRTLSQKMAHDNNSEELKAPTDDEAVSKLKSELPRPRKNDHRSPGPSTPPDGGYGWIVLGASFFINFVLDGVCFSFGIFFLEFLDHYDQGKETTSWVGSVLNGVYLTIGPIVGAFANRFGCRSCHHLRQPTDVSSSDSQHVFSEHLHINPYLWITNRVQLDCSAFEDGNCGAISESTGFGLMYLPAIVMVGYYFERRRALATGIAVCGSGIGAFVFAPLCEVLIATYSWKGATLIISGICLNGVVCGLLFIPVDDRPRRRNRRDGNKSPEVPDSEVCRRRGSRDATIREERLGAILDSDPDSAIVPLVDSSGTSGSKDANRSVYTANESSEDRVRSLTSLPPMLTAQRGQGCCAKMNNGLRSLSQILKKMMDFTLLKNPVFCIYGTCCFLCMTGFFVPFTYLPDMAITFGMSRDQAAFSVSIIGIANTVARVACGWASDQPWSDCLLINNCALVVGGVATMLCPFCTTYPLLGAYSFVFGTCIAAFVSLRSIIMVELMGLEKLTSAFGLVTLCQGLSSLIGAPIAGALFDATGYYNYSFYLAGSTLALAGLICFPLRRIATWRNKRTLQNTLIANQVMECDVTSSKDNQAAKRLTNGDLDAVNV</sequence>
<evidence type="ECO:0000313" key="3">
    <source>
        <dbReference type="EMBL" id="KAK2145099.1"/>
    </source>
</evidence>
<dbReference type="Pfam" id="PF07690">
    <property type="entry name" value="MFS_1"/>
    <property type="match status" value="1"/>
</dbReference>
<dbReference type="InterPro" id="IPR011701">
    <property type="entry name" value="MFS"/>
</dbReference>
<dbReference type="Gene3D" id="1.20.1250.20">
    <property type="entry name" value="MFS general substrate transporter like domains"/>
    <property type="match status" value="2"/>
</dbReference>
<gene>
    <name evidence="3" type="ORF">LSH36_703g01098</name>
</gene>